<evidence type="ECO:0000313" key="2">
    <source>
        <dbReference type="EMBL" id="EGL42039.1"/>
    </source>
</evidence>
<evidence type="ECO:0000313" key="4">
    <source>
        <dbReference type="Proteomes" id="UP000004018"/>
    </source>
</evidence>
<organism evidence="1 3">
    <name type="scientific">Megasphaera lornae</name>
    <dbReference type="NCBI Taxonomy" id="1000568"/>
    <lineage>
        <taxon>Bacteria</taxon>
        <taxon>Bacillati</taxon>
        <taxon>Bacillota</taxon>
        <taxon>Negativicutes</taxon>
        <taxon>Veillonellales</taxon>
        <taxon>Veillonellaceae</taxon>
        <taxon>Megasphaera</taxon>
    </lineage>
</organism>
<evidence type="ECO:0000313" key="1">
    <source>
        <dbReference type="EMBL" id="EFD93727.1"/>
    </source>
</evidence>
<dbReference type="STRING" id="699218.HMPREF0889_1081"/>
<dbReference type="EMBL" id="AFIJ01000007">
    <property type="protein sequence ID" value="EGL42039.1"/>
    <property type="molecule type" value="Genomic_DNA"/>
</dbReference>
<dbReference type="Proteomes" id="UP000003242">
    <property type="component" value="Unassembled WGS sequence"/>
</dbReference>
<reference evidence="2 4" key="3">
    <citation type="submission" date="2011-04" db="EMBL/GenBank/DDBJ databases">
        <authorList>
            <person name="Harkins D.M."/>
            <person name="Madupu R."/>
            <person name="Durkin A.S."/>
            <person name="Torralba M."/>
            <person name="Methe B."/>
            <person name="Sutton G.G."/>
            <person name="Nelson K.E."/>
        </authorList>
    </citation>
    <scope>NUCLEOTIDE SEQUENCE [LARGE SCALE GENOMIC DNA]</scope>
    <source>
        <strain evidence="2 4">UPII 199-6</strain>
    </source>
</reference>
<comment type="caution">
    <text evidence="1">The sequence shown here is derived from an EMBL/GenBank/DDBJ whole genome shotgun (WGS) entry which is preliminary data.</text>
</comment>
<reference evidence="1" key="2">
    <citation type="submission" date="2009-12" db="EMBL/GenBank/DDBJ databases">
        <authorList>
            <person name="Madupu R."/>
            <person name="Durkin A.S."/>
            <person name="Torralba M."/>
            <person name="Methe B."/>
            <person name="Sutton G.G."/>
            <person name="Strausberg R.L."/>
            <person name="Nelson K.E."/>
        </authorList>
    </citation>
    <scope>NUCLEOTIDE SEQUENCE</scope>
    <source>
        <strain evidence="1">28L</strain>
    </source>
</reference>
<proteinExistence type="predicted"/>
<accession>D3LVS4</accession>
<name>D3LVS4_9FIRM</name>
<dbReference type="Proteomes" id="UP000004018">
    <property type="component" value="Unassembled WGS sequence"/>
</dbReference>
<evidence type="ECO:0000313" key="3">
    <source>
        <dbReference type="Proteomes" id="UP000003242"/>
    </source>
</evidence>
<keyword evidence="4" id="KW-1185">Reference proteome</keyword>
<sequence length="47" mass="5416">MAQMRCDCLRAAVFDGTQFCFSAYSGKGWHILYIQGAKIRFYFVCVI</sequence>
<gene>
    <name evidence="1" type="ORF">HMPREF0889_1081</name>
    <name evidence="2" type="ORF">HMPREF1039_0226</name>
</gene>
<dbReference type="EMBL" id="ADGP01000021">
    <property type="protein sequence ID" value="EFD93727.1"/>
    <property type="molecule type" value="Genomic_DNA"/>
</dbReference>
<dbReference type="AlphaFoldDB" id="D3LVS4"/>
<reference evidence="3" key="1">
    <citation type="submission" date="2009-12" db="EMBL/GenBank/DDBJ databases">
        <title>Sequence of Clostridiales genomosp. BVAB3 str. UPII9-5.</title>
        <authorList>
            <person name="Madupu R."/>
            <person name="Durkin A.S."/>
            <person name="Torralba M."/>
            <person name="Methe B."/>
            <person name="Sutton G.G."/>
            <person name="Strausberg R.L."/>
            <person name="Nelson K.E."/>
        </authorList>
    </citation>
    <scope>NUCLEOTIDE SEQUENCE [LARGE SCALE GENOMIC DNA]</scope>
    <source>
        <strain evidence="3">28L</strain>
    </source>
</reference>
<protein>
    <submittedName>
        <fullName evidence="1">Uncharacterized protein</fullName>
    </submittedName>
</protein>